<dbReference type="PROSITE" id="PS50943">
    <property type="entry name" value="HTH_CROC1"/>
    <property type="match status" value="1"/>
</dbReference>
<dbReference type="PROSITE" id="PS50932">
    <property type="entry name" value="HTH_LACI_2"/>
    <property type="match status" value="1"/>
</dbReference>
<dbReference type="InterPro" id="IPR000843">
    <property type="entry name" value="HTH_LacI"/>
</dbReference>
<gene>
    <name evidence="6" type="ORF">FC43_GL000609</name>
</gene>
<dbReference type="Gene3D" id="1.10.260.40">
    <property type="entry name" value="lambda repressor-like DNA-binding domains"/>
    <property type="match status" value="1"/>
</dbReference>
<dbReference type="SMART" id="SM00354">
    <property type="entry name" value="HTH_LACI"/>
    <property type="match status" value="1"/>
</dbReference>
<evidence type="ECO:0000259" key="5">
    <source>
        <dbReference type="PROSITE" id="PS50943"/>
    </source>
</evidence>
<evidence type="ECO:0000313" key="6">
    <source>
        <dbReference type="EMBL" id="KRL87943.1"/>
    </source>
</evidence>
<dbReference type="PATRIC" id="fig|1423760.3.peg.633"/>
<evidence type="ECO:0000256" key="2">
    <source>
        <dbReference type="ARBA" id="ARBA00023125"/>
    </source>
</evidence>
<protein>
    <submittedName>
        <fullName evidence="6">Transcriptional regulator</fullName>
    </submittedName>
</protein>
<dbReference type="PROSITE" id="PS00356">
    <property type="entry name" value="HTH_LACI_1"/>
    <property type="match status" value="1"/>
</dbReference>
<dbReference type="PRINTS" id="PR00036">
    <property type="entry name" value="HTHLACI"/>
</dbReference>
<dbReference type="SUPFAM" id="SSF53822">
    <property type="entry name" value="Periplasmic binding protein-like I"/>
    <property type="match status" value="1"/>
</dbReference>
<reference evidence="6 7" key="1">
    <citation type="journal article" date="2015" name="Genome Announc.">
        <title>Expanding the biotechnology potential of lactobacilli through comparative genomics of 213 strains and associated genera.</title>
        <authorList>
            <person name="Sun Z."/>
            <person name="Harris H.M."/>
            <person name="McCann A."/>
            <person name="Guo C."/>
            <person name="Argimon S."/>
            <person name="Zhang W."/>
            <person name="Yang X."/>
            <person name="Jeffery I.B."/>
            <person name="Cooney J.C."/>
            <person name="Kagawa T.F."/>
            <person name="Liu W."/>
            <person name="Song Y."/>
            <person name="Salvetti E."/>
            <person name="Wrobel A."/>
            <person name="Rasinkangas P."/>
            <person name="Parkhill J."/>
            <person name="Rea M.C."/>
            <person name="O'Sullivan O."/>
            <person name="Ritari J."/>
            <person name="Douillard F.P."/>
            <person name="Paul Ross R."/>
            <person name="Yang R."/>
            <person name="Briner A.E."/>
            <person name="Felis G.E."/>
            <person name="de Vos W.M."/>
            <person name="Barrangou R."/>
            <person name="Klaenhammer T.R."/>
            <person name="Caufield P.W."/>
            <person name="Cui Y."/>
            <person name="Zhang H."/>
            <person name="O'Toole P.W."/>
        </authorList>
    </citation>
    <scope>NUCLEOTIDE SEQUENCE [LARGE SCALE GENOMIC DNA]</scope>
    <source>
        <strain evidence="6 7">DSM 15946</strain>
    </source>
</reference>
<evidence type="ECO:0000256" key="3">
    <source>
        <dbReference type="ARBA" id="ARBA00023163"/>
    </source>
</evidence>
<dbReference type="Gene3D" id="3.40.50.2300">
    <property type="match status" value="2"/>
</dbReference>
<organism evidence="6 7">
    <name type="scientific">Limosilactobacillus ingluviei DSM 15946</name>
    <dbReference type="NCBI Taxonomy" id="1423760"/>
    <lineage>
        <taxon>Bacteria</taxon>
        <taxon>Bacillati</taxon>
        <taxon>Bacillota</taxon>
        <taxon>Bacilli</taxon>
        <taxon>Lactobacillales</taxon>
        <taxon>Lactobacillaceae</taxon>
        <taxon>Limosilactobacillus</taxon>
    </lineage>
</organism>
<name>A0A0R1U3S6_9LACO</name>
<dbReference type="InterPro" id="IPR010982">
    <property type="entry name" value="Lambda_DNA-bd_dom_sf"/>
</dbReference>
<dbReference type="Pfam" id="PF00532">
    <property type="entry name" value="Peripla_BP_1"/>
    <property type="match status" value="1"/>
</dbReference>
<keyword evidence="2" id="KW-0238">DNA-binding</keyword>
<dbReference type="AlphaFoldDB" id="A0A0R1U3S6"/>
<dbReference type="PANTHER" id="PTHR30146">
    <property type="entry name" value="LACI-RELATED TRANSCRIPTIONAL REPRESSOR"/>
    <property type="match status" value="1"/>
</dbReference>
<sequence>MKMRQHVTIKEVAKQAGVSVTTVSRYLNGRYERMSAATKEKVAATIKKLNYAPAASARRMRQDQSHLVGLLVGDVGNPFSTMLAKGVYDVLQPAGYDVLLMNTDDSTATEARALNRLYAQQVDGIIVQPSAKDFAQYQPAIDAGIPLVVVDREVPNQPLDVGKVTSPNLTACYDLGCRLAARGYQNIISVSAQYAEASGQIPRMAGLKAAAARTGINYLNLATQKRTDQATLADQLQKWVTSLRGKTVIVSLMGPVLFDLLAIFQNLNWHFPQDVGLVSYDDWAWSRFVGDGICLVKQDMETMGNLAAQNLLKQIAAGTTRSATNFVPVEFIDAPSI</sequence>
<dbReference type="GO" id="GO:0003700">
    <property type="term" value="F:DNA-binding transcription factor activity"/>
    <property type="evidence" value="ECO:0007669"/>
    <property type="project" value="TreeGrafter"/>
</dbReference>
<comment type="caution">
    <text evidence="6">The sequence shown here is derived from an EMBL/GenBank/DDBJ whole genome shotgun (WGS) entry which is preliminary data.</text>
</comment>
<evidence type="ECO:0000259" key="4">
    <source>
        <dbReference type="PROSITE" id="PS50932"/>
    </source>
</evidence>
<dbReference type="InterPro" id="IPR001387">
    <property type="entry name" value="Cro/C1-type_HTH"/>
</dbReference>
<dbReference type="Pfam" id="PF00356">
    <property type="entry name" value="LacI"/>
    <property type="match status" value="1"/>
</dbReference>
<dbReference type="InterPro" id="IPR028082">
    <property type="entry name" value="Peripla_BP_I"/>
</dbReference>
<feature type="domain" description="HTH lacI-type" evidence="4">
    <location>
        <begin position="7"/>
        <end position="62"/>
    </location>
</feature>
<dbReference type="GO" id="GO:0000976">
    <property type="term" value="F:transcription cis-regulatory region binding"/>
    <property type="evidence" value="ECO:0007669"/>
    <property type="project" value="TreeGrafter"/>
</dbReference>
<evidence type="ECO:0000256" key="1">
    <source>
        <dbReference type="ARBA" id="ARBA00023015"/>
    </source>
</evidence>
<dbReference type="CDD" id="cd01392">
    <property type="entry name" value="HTH_LacI"/>
    <property type="match status" value="1"/>
</dbReference>
<keyword evidence="3" id="KW-0804">Transcription</keyword>
<proteinExistence type="predicted"/>
<dbReference type="PANTHER" id="PTHR30146:SF154">
    <property type="entry name" value="TRANSCRIPTION REGULATOR, MEMBER OF GALR FAMILY"/>
    <property type="match status" value="1"/>
</dbReference>
<evidence type="ECO:0000313" key="7">
    <source>
        <dbReference type="Proteomes" id="UP000050816"/>
    </source>
</evidence>
<dbReference type="InterPro" id="IPR001761">
    <property type="entry name" value="Peripla_BP/Lac1_sug-bd_dom"/>
</dbReference>
<feature type="domain" description="HTH cro/C1-type" evidence="5">
    <location>
        <begin position="8"/>
        <end position="52"/>
    </location>
</feature>
<dbReference type="Proteomes" id="UP000050816">
    <property type="component" value="Unassembled WGS sequence"/>
</dbReference>
<dbReference type="SUPFAM" id="SSF47413">
    <property type="entry name" value="lambda repressor-like DNA-binding domains"/>
    <property type="match status" value="1"/>
</dbReference>
<dbReference type="EMBL" id="AZFK01000084">
    <property type="protein sequence ID" value="KRL87943.1"/>
    <property type="molecule type" value="Genomic_DNA"/>
</dbReference>
<keyword evidence="1" id="KW-0805">Transcription regulation</keyword>
<accession>A0A0R1U3S6</accession>